<dbReference type="Proteomes" id="UP001174694">
    <property type="component" value="Unassembled WGS sequence"/>
</dbReference>
<keyword evidence="3 7" id="KW-0813">Transport</keyword>
<evidence type="ECO:0000256" key="3">
    <source>
        <dbReference type="ARBA" id="ARBA00022448"/>
    </source>
</evidence>
<gene>
    <name evidence="11" type="ORF">NKR23_g12067</name>
</gene>
<evidence type="ECO:0000256" key="6">
    <source>
        <dbReference type="ARBA" id="ARBA00023136"/>
    </source>
</evidence>
<comment type="caution">
    <text evidence="11">The sequence shown here is derived from an EMBL/GenBank/DDBJ whole genome shotgun (WGS) entry which is preliminary data.</text>
</comment>
<evidence type="ECO:0000313" key="11">
    <source>
        <dbReference type="EMBL" id="KAJ9130726.1"/>
    </source>
</evidence>
<dbReference type="NCBIfam" id="TIGR00879">
    <property type="entry name" value="SP"/>
    <property type="match status" value="1"/>
</dbReference>
<dbReference type="InterPro" id="IPR036259">
    <property type="entry name" value="MFS_trans_sf"/>
</dbReference>
<feature type="transmembrane region" description="Helical" evidence="8">
    <location>
        <begin position="266"/>
        <end position="292"/>
    </location>
</feature>
<keyword evidence="12" id="KW-1185">Reference proteome</keyword>
<organism evidence="11 12">
    <name type="scientific">Pleurostoma richardsiae</name>
    <dbReference type="NCBI Taxonomy" id="41990"/>
    <lineage>
        <taxon>Eukaryota</taxon>
        <taxon>Fungi</taxon>
        <taxon>Dikarya</taxon>
        <taxon>Ascomycota</taxon>
        <taxon>Pezizomycotina</taxon>
        <taxon>Sordariomycetes</taxon>
        <taxon>Sordariomycetidae</taxon>
        <taxon>Calosphaeriales</taxon>
        <taxon>Pleurostomataceae</taxon>
        <taxon>Pleurostoma</taxon>
    </lineage>
</organism>
<feature type="transmembrane region" description="Helical" evidence="8">
    <location>
        <begin position="87"/>
        <end position="107"/>
    </location>
</feature>
<feature type="chain" id="PRO_5041323582" evidence="9">
    <location>
        <begin position="32"/>
        <end position="491"/>
    </location>
</feature>
<feature type="transmembrane region" description="Helical" evidence="8">
    <location>
        <begin position="146"/>
        <end position="170"/>
    </location>
</feature>
<feature type="transmembrane region" description="Helical" evidence="8">
    <location>
        <begin position="403"/>
        <end position="420"/>
    </location>
</feature>
<dbReference type="Gene3D" id="1.20.1250.20">
    <property type="entry name" value="MFS general substrate transporter like domains"/>
    <property type="match status" value="1"/>
</dbReference>
<feature type="domain" description="Major facilitator superfamily (MFS) profile" evidence="10">
    <location>
        <begin position="19"/>
        <end position="455"/>
    </location>
</feature>
<evidence type="ECO:0000256" key="2">
    <source>
        <dbReference type="ARBA" id="ARBA00010992"/>
    </source>
</evidence>
<evidence type="ECO:0000313" key="12">
    <source>
        <dbReference type="Proteomes" id="UP001174694"/>
    </source>
</evidence>
<evidence type="ECO:0000256" key="5">
    <source>
        <dbReference type="ARBA" id="ARBA00022989"/>
    </source>
</evidence>
<dbReference type="InterPro" id="IPR005829">
    <property type="entry name" value="Sugar_transporter_CS"/>
</dbReference>
<dbReference type="Pfam" id="PF00083">
    <property type="entry name" value="Sugar_tr"/>
    <property type="match status" value="1"/>
</dbReference>
<feature type="signal peptide" evidence="9">
    <location>
        <begin position="1"/>
        <end position="31"/>
    </location>
</feature>
<accession>A0AA38R6M1</accession>
<keyword evidence="4 8" id="KW-0812">Transmembrane</keyword>
<evidence type="ECO:0000256" key="1">
    <source>
        <dbReference type="ARBA" id="ARBA00004141"/>
    </source>
</evidence>
<dbReference type="PROSITE" id="PS00216">
    <property type="entry name" value="SUGAR_TRANSPORT_1"/>
    <property type="match status" value="1"/>
</dbReference>
<dbReference type="GO" id="GO:0005351">
    <property type="term" value="F:carbohydrate:proton symporter activity"/>
    <property type="evidence" value="ECO:0007669"/>
    <property type="project" value="TreeGrafter"/>
</dbReference>
<dbReference type="GO" id="GO:0016020">
    <property type="term" value="C:membrane"/>
    <property type="evidence" value="ECO:0007669"/>
    <property type="project" value="UniProtKB-SubCell"/>
</dbReference>
<feature type="transmembrane region" description="Helical" evidence="8">
    <location>
        <begin position="367"/>
        <end position="391"/>
    </location>
</feature>
<dbReference type="PROSITE" id="PS50850">
    <property type="entry name" value="MFS"/>
    <property type="match status" value="1"/>
</dbReference>
<dbReference type="InterPro" id="IPR020846">
    <property type="entry name" value="MFS_dom"/>
</dbReference>
<protein>
    <submittedName>
        <fullName evidence="11">Lactose permease</fullName>
    </submittedName>
</protein>
<dbReference type="AlphaFoldDB" id="A0AA38R6M1"/>
<feature type="transmembrane region" description="Helical" evidence="8">
    <location>
        <begin position="332"/>
        <end position="355"/>
    </location>
</feature>
<feature type="transmembrane region" description="Helical" evidence="8">
    <location>
        <begin position="55"/>
        <end position="75"/>
    </location>
</feature>
<reference evidence="11" key="1">
    <citation type="submission" date="2022-07" db="EMBL/GenBank/DDBJ databases">
        <title>Fungi with potential for degradation of polypropylene.</title>
        <authorList>
            <person name="Gostincar C."/>
        </authorList>
    </citation>
    <scope>NUCLEOTIDE SEQUENCE</scope>
    <source>
        <strain evidence="11">EXF-13308</strain>
    </source>
</reference>
<evidence type="ECO:0000256" key="4">
    <source>
        <dbReference type="ARBA" id="ARBA00022692"/>
    </source>
</evidence>
<feature type="transmembrane region" description="Helical" evidence="8">
    <location>
        <begin position="304"/>
        <end position="325"/>
    </location>
</feature>
<proteinExistence type="inferred from homology"/>
<sequence>MFPTSRFVSNNHLVIMFLVFATAVFNGCTQGYDQSMMNNLNLYDTYVNYFNLDDNLLGLNVALINAGSVFGGLFAGQVCDRWGRRAGIALAAALTLVGVIIQAAAVHESMFCIGRFLLGASITVNGAAAPTWVMEMAHPKYRGILGGMYMAIWYFIATIVSGISIGTYFYETTWTWRGLAIGQLVPSLLALSLLPLAPESPRWLICQDRHEEALALLATLHGGGNPEHPLVQAEYHEITSVLSYEKSLPAQSFKTLISPSTNLRRFLIVIVLNISAQVIGSNIISSFIGVVLESAGITDTHQQLLINLGMNIFNFACAVAGSFAMEKLGRKGMLFGTTCFMTLLLVLMAVLSALFGGGGNVSASNGMVAIIYLFLGAYSFAWTPLTFVYPIEILNYTQRTKGLAVGQMACYAFGFVNQYTTPIAIDSIGWRYYAINAAWDVVICIIIWFFFVETKGLALEEVDELFDGTIHAEGVFVGRGDNVTTKADEAA</sequence>
<dbReference type="SUPFAM" id="SSF103473">
    <property type="entry name" value="MFS general substrate transporter"/>
    <property type="match status" value="1"/>
</dbReference>
<evidence type="ECO:0000256" key="9">
    <source>
        <dbReference type="SAM" id="SignalP"/>
    </source>
</evidence>
<dbReference type="PANTHER" id="PTHR48022:SF64">
    <property type="entry name" value="MAJOR FACILITATOR SUPERFAMILY (MFS) PROFILE DOMAIN-CONTAINING PROTEIN"/>
    <property type="match status" value="1"/>
</dbReference>
<dbReference type="FunFam" id="1.20.1250.20:FF:000134">
    <property type="entry name" value="MFS sugar transporter protein"/>
    <property type="match status" value="1"/>
</dbReference>
<evidence type="ECO:0000256" key="8">
    <source>
        <dbReference type="SAM" id="Phobius"/>
    </source>
</evidence>
<evidence type="ECO:0000256" key="7">
    <source>
        <dbReference type="RuleBase" id="RU003346"/>
    </source>
</evidence>
<dbReference type="EMBL" id="JANBVO010000080">
    <property type="protein sequence ID" value="KAJ9130726.1"/>
    <property type="molecule type" value="Genomic_DNA"/>
</dbReference>
<comment type="subcellular location">
    <subcellularLocation>
        <location evidence="1">Membrane</location>
        <topology evidence="1">Multi-pass membrane protein</topology>
    </subcellularLocation>
</comment>
<feature type="transmembrane region" description="Helical" evidence="8">
    <location>
        <begin position="113"/>
        <end position="134"/>
    </location>
</feature>
<dbReference type="InterPro" id="IPR005828">
    <property type="entry name" value="MFS_sugar_transport-like"/>
</dbReference>
<name>A0AA38R6M1_9PEZI</name>
<dbReference type="InterPro" id="IPR050360">
    <property type="entry name" value="MFS_Sugar_Transporters"/>
</dbReference>
<dbReference type="InterPro" id="IPR003663">
    <property type="entry name" value="Sugar/inositol_transpt"/>
</dbReference>
<keyword evidence="6 8" id="KW-0472">Membrane</keyword>
<keyword evidence="5 8" id="KW-1133">Transmembrane helix</keyword>
<keyword evidence="9" id="KW-0732">Signal</keyword>
<feature type="transmembrane region" description="Helical" evidence="8">
    <location>
        <begin position="432"/>
        <end position="451"/>
    </location>
</feature>
<dbReference type="PANTHER" id="PTHR48022">
    <property type="entry name" value="PLASTIDIC GLUCOSE TRANSPORTER 4"/>
    <property type="match status" value="1"/>
</dbReference>
<evidence type="ECO:0000259" key="10">
    <source>
        <dbReference type="PROSITE" id="PS50850"/>
    </source>
</evidence>
<dbReference type="PRINTS" id="PR00171">
    <property type="entry name" value="SUGRTRNSPORT"/>
</dbReference>
<comment type="similarity">
    <text evidence="2 7">Belongs to the major facilitator superfamily. Sugar transporter (TC 2.A.1.1) family.</text>
</comment>